<dbReference type="OrthoDB" id="9758052at2"/>
<dbReference type="Pfam" id="PF05088">
    <property type="entry name" value="Bac_GDH_CD"/>
    <property type="match status" value="1"/>
</dbReference>
<dbReference type="InterPro" id="IPR049062">
    <property type="entry name" value="NAD_Glu_DH_ACT2"/>
</dbReference>
<gene>
    <name evidence="8" type="ORF">DFQ59_11094</name>
</gene>
<evidence type="ECO:0000313" key="9">
    <source>
        <dbReference type="Proteomes" id="UP000252707"/>
    </source>
</evidence>
<protein>
    <submittedName>
        <fullName evidence="8">Glutamate dehydrogenase (NAD)</fullName>
    </submittedName>
</protein>
<evidence type="ECO:0000259" key="3">
    <source>
        <dbReference type="Pfam" id="PF05088"/>
    </source>
</evidence>
<dbReference type="GO" id="GO:0004352">
    <property type="term" value="F:glutamate dehydrogenase (NAD+) activity"/>
    <property type="evidence" value="ECO:0007669"/>
    <property type="project" value="InterPro"/>
</dbReference>
<comment type="caution">
    <text evidence="8">The sequence shown here is derived from an EMBL/GenBank/DDBJ whole genome shotgun (WGS) entry which is preliminary data.</text>
</comment>
<dbReference type="InterPro" id="IPR049058">
    <property type="entry name" value="NAD_Glu_DH_HM2"/>
</dbReference>
<dbReference type="InterPro" id="IPR046346">
    <property type="entry name" value="Aminoacid_DH-like_N_sf"/>
</dbReference>
<evidence type="ECO:0000259" key="5">
    <source>
        <dbReference type="Pfam" id="PF21075"/>
    </source>
</evidence>
<feature type="domain" description="NAD-glutamate dehydrogenase N-terminal ACT1" evidence="5">
    <location>
        <begin position="35"/>
        <end position="178"/>
    </location>
</feature>
<sequence>MSRKPEQLKADLIRKVIALAQAKVSGARLAALESFIEQYYLRAAPEDLLEHSPESLYGIVLAHWNFLHLRTPGDARIHVYNPSHEQHGWQSIHTVVEIVTDDMPFLVDSVRMAVNRLGLTLHLLIHPVLRVERDARGRLGVVVPPGAPAERGIQESLMHLQVDRQTDPAELARLHQTLEQVLADVRITVDDWSRMRERLEAVIEGLDRTPPPLNPADLNEDRAFLNWLLDGHFTFIGYRHYRLLEERGEDMLRALPGTGLGVLRRREEHEVSASFSALPEPLRRRAHEAELLVVNKASAQSTVHRPVPLDYVGVKEFDSNGEVVGEHRFLGLYTSAAYNLSPSAIPLVRRKVARVMVRSGLAASSYAAKALLNIIDNFPRDELFQAGEDELFDITLGILHLQERRRIRLFVRRDPFGRFFSCLVFVPRDRYDTALRIKMQGILQEAFGGTRAEFNTRFSESVLARIHFTIHTPVGSEPAYEVREIEQRLQESARSWADDFQQALMEHFGEERGNRLLSSYQHAFPAGYREIHPAWTAVYDVEHITRLPADGPGLSLYRPLEETGGNLHFKLFARGAPIPLSDALPVLENMGLRVVGEQPFEVRPAGADPVWIHDFLMVFARGPEPDPEVVRTIFQEAFAGIWRGDLENDGFNRLVLEARLSGREVALLRAYCRYLLQTGIPFSQSYMEQTLANNPEIARMLVRLFQARAKPQEKVHAEARAARLEKMLAETLDAVANLDEDRILRRFLAVIRATLRTNWYQRGPDGAPKPYLAIKLDPARIPDLPLPRPMYEIFVYSPRVEGVHLRGGKVARGGLRWSDRREDYRTEVLGLMKAQMVKNAVIVPVGAKGGFVCKRLPADGDREALQGEVVASYQTFVRGLLDLTDNLVQGRLVPPEGVVRHDDDDPYLVVAADKGTATFSDTANAIAREYGFWLGDAFASGGSAGYDHKKIGITARGAWESVKRHFRELGRDIQTSPFTVVGIGDMSGDVFGNGMLLSPHIRLVAAFNHLHIFLDPNPDPEAGFRERQRLFALPRSSWADYDRTLLSRGGGIHLRTQKSIALSPEVREWLGVSAEHLTPNELIRLILTAPVDLLWNGGIGTYVKAARERNADVGDRTNDGVRVDGRDLRCRVVGEGGNLGFTQLGRVEYAAAGGRMNTDFIDNSGGVDCSDREVNIKILLNAVVDSGDLTGKQRNQLLAEMTDEVAAQVVRDNYAQSQTLSLMAFQAPQLLTQHSRYLHALEKGGVLDRALEGLPGDEELTERQADDQGLTRPELAVLFAYSKIHLYGQLLESDLPDDPGVAVLLERYFPTPLRERFQARMGEHRLRREIIAGQITNQLVNRMGPLYAHRLEEATGAGAANLARAFVWGCEVYGAEALWEAIEALDNRVPAELQLDMLRNAAWLVERAALWFLRRYRACPDVAGTLARFRPRVAEIAADLPRLLVAEERQGLRRQAKALAKKGVPAALAGQVAGLGQLPSALDIVEVAGENGVDVKSVAHLYFHLGDALETWWLRQHIAALPQQNYWQARARTALRDELLEQQAALTMATLALAPEEESTAARLRAWKQCCEPYLGRWEQVLGELKVATRVSYEMLTVAVQELRELVSACQPGAEQACEVDLETEPDPAGDE</sequence>
<evidence type="ECO:0000256" key="2">
    <source>
        <dbReference type="SAM" id="Coils"/>
    </source>
</evidence>
<feature type="domain" description="NAD-glutamate dehydrogenase ACT2" evidence="6">
    <location>
        <begin position="408"/>
        <end position="496"/>
    </location>
</feature>
<dbReference type="Gene3D" id="3.40.50.720">
    <property type="entry name" value="NAD(P)-binding Rossmann-like Domain"/>
    <property type="match status" value="1"/>
</dbReference>
<dbReference type="InterPro" id="IPR028971">
    <property type="entry name" value="NAD-GDH_cat"/>
</dbReference>
<dbReference type="EMBL" id="QPJY01000010">
    <property type="protein sequence ID" value="RCX26384.1"/>
    <property type="molecule type" value="Genomic_DNA"/>
</dbReference>
<dbReference type="Pfam" id="PF21074">
    <property type="entry name" value="GDH_C"/>
    <property type="match status" value="1"/>
</dbReference>
<feature type="coiled-coil region" evidence="2">
    <location>
        <begin position="714"/>
        <end position="741"/>
    </location>
</feature>
<dbReference type="Pfam" id="PF21075">
    <property type="entry name" value="GDH_ACT1"/>
    <property type="match status" value="1"/>
</dbReference>
<dbReference type="InterPro" id="IPR048381">
    <property type="entry name" value="GDH_C"/>
</dbReference>
<keyword evidence="2" id="KW-0175">Coiled coil</keyword>
<evidence type="ECO:0000313" key="8">
    <source>
        <dbReference type="EMBL" id="RCX26384.1"/>
    </source>
</evidence>
<evidence type="ECO:0000256" key="1">
    <source>
        <dbReference type="ARBA" id="ARBA00023002"/>
    </source>
</evidence>
<evidence type="ECO:0000259" key="4">
    <source>
        <dbReference type="Pfam" id="PF21074"/>
    </source>
</evidence>
<feature type="domain" description="NAD-glutamate dehydrogenase ACT3" evidence="7">
    <location>
        <begin position="553"/>
        <end position="625"/>
    </location>
</feature>
<dbReference type="GO" id="GO:0006538">
    <property type="term" value="P:L-glutamate catabolic process"/>
    <property type="evidence" value="ECO:0007669"/>
    <property type="project" value="InterPro"/>
</dbReference>
<dbReference type="Pfam" id="PF21076">
    <property type="entry name" value="GDH_ACT2"/>
    <property type="match status" value="1"/>
</dbReference>
<feature type="domain" description="NAD-specific glutamate dehydrogenase C-terminal" evidence="4">
    <location>
        <begin position="1268"/>
        <end position="1604"/>
    </location>
</feature>
<dbReference type="SUPFAM" id="SSF53223">
    <property type="entry name" value="Aminoacid dehydrogenase-like, N-terminal domain"/>
    <property type="match status" value="1"/>
</dbReference>
<dbReference type="PANTHER" id="PTHR43403:SF1">
    <property type="entry name" value="NAD-SPECIFIC GLUTAMATE DEHYDROGENASE"/>
    <property type="match status" value="1"/>
</dbReference>
<dbReference type="InterPro" id="IPR049064">
    <property type="entry name" value="NAD_Glu_DH_ACT3"/>
</dbReference>
<dbReference type="PIRSF" id="PIRSF036761">
    <property type="entry name" value="GDH_Mll4104"/>
    <property type="match status" value="1"/>
</dbReference>
<dbReference type="GO" id="GO:0004069">
    <property type="term" value="F:L-aspartate:2-oxoglutarate aminotransferase activity"/>
    <property type="evidence" value="ECO:0007669"/>
    <property type="project" value="InterPro"/>
</dbReference>
<evidence type="ECO:0000259" key="6">
    <source>
        <dbReference type="Pfam" id="PF21076"/>
    </source>
</evidence>
<dbReference type="InterPro" id="IPR007780">
    <property type="entry name" value="NAD_Glu_DH_bac"/>
</dbReference>
<dbReference type="Proteomes" id="UP000252707">
    <property type="component" value="Unassembled WGS sequence"/>
</dbReference>
<accession>A0A369C3C8</accession>
<name>A0A369C3C8_9GAMM</name>
<reference evidence="8 9" key="1">
    <citation type="submission" date="2018-07" db="EMBL/GenBank/DDBJ databases">
        <title>Genomic Encyclopedia of Type Strains, Phase IV (KMG-IV): sequencing the most valuable type-strain genomes for metagenomic binning, comparative biology and taxonomic classification.</title>
        <authorList>
            <person name="Goeker M."/>
        </authorList>
    </citation>
    <scope>NUCLEOTIDE SEQUENCE [LARGE SCALE GENOMIC DNA]</scope>
    <source>
        <strain evidence="8 9">DSM 26407</strain>
    </source>
</reference>
<dbReference type="SUPFAM" id="SSF51735">
    <property type="entry name" value="NAD(P)-binding Rossmann-fold domains"/>
    <property type="match status" value="1"/>
</dbReference>
<dbReference type="Pfam" id="PF21078">
    <property type="entry name" value="GDH_HM3"/>
    <property type="match status" value="1"/>
</dbReference>
<dbReference type="PANTHER" id="PTHR43403">
    <property type="entry name" value="NAD-SPECIFIC GLUTAMATE DEHYDROGENASE"/>
    <property type="match status" value="1"/>
</dbReference>
<dbReference type="InterPro" id="IPR049056">
    <property type="entry name" value="NAD_Glu_DH_HM3"/>
</dbReference>
<keyword evidence="9" id="KW-1185">Reference proteome</keyword>
<keyword evidence="1" id="KW-0560">Oxidoreductase</keyword>
<dbReference type="InterPro" id="IPR049059">
    <property type="entry name" value="NAD_Glu_DH_HM1"/>
</dbReference>
<feature type="domain" description="NAD-glutamate dehydrogenase catalytic" evidence="3">
    <location>
        <begin position="728"/>
        <end position="1222"/>
    </location>
</feature>
<organism evidence="8 9">
    <name type="scientific">Thioalbus denitrificans</name>
    <dbReference type="NCBI Taxonomy" id="547122"/>
    <lineage>
        <taxon>Bacteria</taxon>
        <taxon>Pseudomonadati</taxon>
        <taxon>Pseudomonadota</taxon>
        <taxon>Gammaproteobacteria</taxon>
        <taxon>Chromatiales</taxon>
        <taxon>Ectothiorhodospiraceae</taxon>
        <taxon>Thioalbus</taxon>
    </lineage>
</organism>
<dbReference type="Pfam" id="PF21079">
    <property type="entry name" value="GDH_HM2"/>
    <property type="match status" value="1"/>
</dbReference>
<dbReference type="InterPro" id="IPR024727">
    <property type="entry name" value="NAD_Glu_DH_N_ACT1"/>
</dbReference>
<dbReference type="RefSeq" id="WP_114280799.1">
    <property type="nucleotide sequence ID" value="NZ_QPJY01000010.1"/>
</dbReference>
<dbReference type="Pfam" id="PF21073">
    <property type="entry name" value="GDH_HM1"/>
    <property type="match status" value="1"/>
</dbReference>
<proteinExistence type="predicted"/>
<evidence type="ECO:0000259" key="7">
    <source>
        <dbReference type="Pfam" id="PF21077"/>
    </source>
</evidence>
<dbReference type="InterPro" id="IPR036291">
    <property type="entry name" value="NAD(P)-bd_dom_sf"/>
</dbReference>
<dbReference type="Pfam" id="PF21077">
    <property type="entry name" value="GDH_ACT3"/>
    <property type="match status" value="1"/>
</dbReference>